<feature type="region of interest" description="Disordered" evidence="5">
    <location>
        <begin position="1"/>
        <end position="95"/>
    </location>
</feature>
<keyword evidence="2 4" id="KW-0371">Homeobox</keyword>
<dbReference type="GO" id="GO:0005634">
    <property type="term" value="C:nucleus"/>
    <property type="evidence" value="ECO:0007669"/>
    <property type="project" value="UniProtKB-SubCell"/>
</dbReference>
<evidence type="ECO:0000259" key="6">
    <source>
        <dbReference type="PROSITE" id="PS50071"/>
    </source>
</evidence>
<keyword evidence="8" id="KW-1185">Reference proteome</keyword>
<feature type="compositionally biased region" description="Basic and acidic residues" evidence="5">
    <location>
        <begin position="1"/>
        <end position="27"/>
    </location>
</feature>
<dbReference type="CDD" id="cd00086">
    <property type="entry name" value="homeodomain"/>
    <property type="match status" value="1"/>
</dbReference>
<evidence type="ECO:0000256" key="4">
    <source>
        <dbReference type="PROSITE-ProRule" id="PRU00108"/>
    </source>
</evidence>
<organism evidence="7 8">
    <name type="scientific">Coniochaeta ligniaria NRRL 30616</name>
    <dbReference type="NCBI Taxonomy" id="1408157"/>
    <lineage>
        <taxon>Eukaryota</taxon>
        <taxon>Fungi</taxon>
        <taxon>Dikarya</taxon>
        <taxon>Ascomycota</taxon>
        <taxon>Pezizomycotina</taxon>
        <taxon>Sordariomycetes</taxon>
        <taxon>Sordariomycetidae</taxon>
        <taxon>Coniochaetales</taxon>
        <taxon>Coniochaetaceae</taxon>
        <taxon>Coniochaeta</taxon>
    </lineage>
</organism>
<dbReference type="OrthoDB" id="10056939at2759"/>
<evidence type="ECO:0000256" key="3">
    <source>
        <dbReference type="ARBA" id="ARBA00023242"/>
    </source>
</evidence>
<keyword evidence="3 4" id="KW-0539">Nucleus</keyword>
<feature type="region of interest" description="Disordered" evidence="5">
    <location>
        <begin position="440"/>
        <end position="487"/>
    </location>
</feature>
<feature type="compositionally biased region" description="Basic and acidic residues" evidence="5">
    <location>
        <begin position="117"/>
        <end position="129"/>
    </location>
</feature>
<reference evidence="7 8" key="1">
    <citation type="submission" date="2016-10" db="EMBL/GenBank/DDBJ databases">
        <title>Draft genome sequence of Coniochaeta ligniaria NRRL30616, a lignocellulolytic fungus for bioabatement of inhibitors in plant biomass hydrolysates.</title>
        <authorList>
            <consortium name="DOE Joint Genome Institute"/>
            <person name="Jimenez D.J."/>
            <person name="Hector R.E."/>
            <person name="Riley R."/>
            <person name="Sun H."/>
            <person name="Grigoriev I.V."/>
            <person name="Van Elsas J.D."/>
            <person name="Nichols N.N."/>
        </authorList>
    </citation>
    <scope>NUCLEOTIDE SEQUENCE [LARGE SCALE GENOMIC DNA]</scope>
    <source>
        <strain evidence="7 8">NRRL 30616</strain>
    </source>
</reference>
<feature type="DNA-binding region" description="Homeobox" evidence="4">
    <location>
        <begin position="374"/>
        <end position="436"/>
    </location>
</feature>
<dbReference type="InParanoid" id="A0A1J7JUV5"/>
<dbReference type="STRING" id="1408157.A0A1J7JUV5"/>
<dbReference type="Proteomes" id="UP000182658">
    <property type="component" value="Unassembled WGS sequence"/>
</dbReference>
<dbReference type="InterPro" id="IPR008422">
    <property type="entry name" value="KN_HD"/>
</dbReference>
<evidence type="ECO:0000256" key="5">
    <source>
        <dbReference type="SAM" id="MobiDB-lite"/>
    </source>
</evidence>
<dbReference type="EMBL" id="KV875094">
    <property type="protein sequence ID" value="OIW33816.1"/>
    <property type="molecule type" value="Genomic_DNA"/>
</dbReference>
<evidence type="ECO:0000256" key="2">
    <source>
        <dbReference type="ARBA" id="ARBA00023155"/>
    </source>
</evidence>
<evidence type="ECO:0000313" key="7">
    <source>
        <dbReference type="EMBL" id="OIW33816.1"/>
    </source>
</evidence>
<dbReference type="SUPFAM" id="SSF46689">
    <property type="entry name" value="Homeodomain-like"/>
    <property type="match status" value="1"/>
</dbReference>
<comment type="subcellular location">
    <subcellularLocation>
        <location evidence="4">Nucleus</location>
    </subcellularLocation>
</comment>
<protein>
    <recommendedName>
        <fullName evidence="6">Homeobox domain-containing protein</fullName>
    </recommendedName>
</protein>
<keyword evidence="1 4" id="KW-0238">DNA-binding</keyword>
<dbReference type="InterPro" id="IPR050224">
    <property type="entry name" value="TALE_homeobox"/>
</dbReference>
<dbReference type="SMART" id="SM00389">
    <property type="entry name" value="HOX"/>
    <property type="match status" value="1"/>
</dbReference>
<dbReference type="AlphaFoldDB" id="A0A1J7JUV5"/>
<sequence length="487" mass="54678">MGEFALSRRDPVPSSRDLLRPMRLRDGDGDEPTASPQWIQPSYGHNPPVEAALPRLPSIREMLGETEPAEFNARNGGPSPSTVADSPGPATPGGHYTHLRHGSWPRMHSLDFTTVSFEDRSNPSERNDSAEGADLGRLPEEECHLPSSPRSRQFCYSPRRAWQSIPESARDARANAFSHGRFDEPRVLPSATRPSEWRPMVAVRDRGREEELELARRRRSGEQRQHLYTTQPESGCWMTTLALRAQTHNPNDRAPISERAKVAQRAPFTDPRTIAHAAPTRDLRSLSDAFTTGFYQPASHGHSRSVSLLYDRAGPWLSDAHDEIPYRVGASGPGNPFAPPNTYPIGGYVVPSGYHVAGHLERSDGSGPLAEMAKRKKRGNLPPEAKKKMMAWFKNHLHHPYPDEETKKKWIAETGLSPEQISNYCINARRRDIKNMRHEAGLSPHMPSEPVPNGEIVNRRKRRSSDESSEDGQLMDGESDKRRRRHC</sequence>
<dbReference type="PANTHER" id="PTHR11850">
    <property type="entry name" value="HOMEOBOX PROTEIN TRANSCRIPTION FACTORS"/>
    <property type="match status" value="1"/>
</dbReference>
<gene>
    <name evidence="7" type="ORF">CONLIGDRAFT_195814</name>
</gene>
<accession>A0A1J7JUV5</accession>
<feature type="domain" description="Homeobox" evidence="6">
    <location>
        <begin position="372"/>
        <end position="435"/>
    </location>
</feature>
<feature type="region of interest" description="Disordered" evidence="5">
    <location>
        <begin position="116"/>
        <end position="152"/>
    </location>
</feature>
<name>A0A1J7JUV5_9PEZI</name>
<dbReference type="InterPro" id="IPR009057">
    <property type="entry name" value="Homeodomain-like_sf"/>
</dbReference>
<evidence type="ECO:0000256" key="1">
    <source>
        <dbReference type="ARBA" id="ARBA00023125"/>
    </source>
</evidence>
<dbReference type="Pfam" id="PF05920">
    <property type="entry name" value="Homeobox_KN"/>
    <property type="match status" value="1"/>
</dbReference>
<dbReference type="PROSITE" id="PS50071">
    <property type="entry name" value="HOMEOBOX_2"/>
    <property type="match status" value="1"/>
</dbReference>
<dbReference type="InterPro" id="IPR001356">
    <property type="entry name" value="HD"/>
</dbReference>
<evidence type="ECO:0000313" key="8">
    <source>
        <dbReference type="Proteomes" id="UP000182658"/>
    </source>
</evidence>
<dbReference type="GO" id="GO:0006355">
    <property type="term" value="P:regulation of DNA-templated transcription"/>
    <property type="evidence" value="ECO:0007669"/>
    <property type="project" value="InterPro"/>
</dbReference>
<dbReference type="Gene3D" id="1.10.10.60">
    <property type="entry name" value="Homeodomain-like"/>
    <property type="match status" value="1"/>
</dbReference>
<dbReference type="GO" id="GO:0003677">
    <property type="term" value="F:DNA binding"/>
    <property type="evidence" value="ECO:0007669"/>
    <property type="project" value="UniProtKB-UniRule"/>
</dbReference>
<proteinExistence type="predicted"/>